<evidence type="ECO:0000313" key="2">
    <source>
        <dbReference type="Proteomes" id="UP000230132"/>
    </source>
</evidence>
<dbReference type="Proteomes" id="UP000230132">
    <property type="component" value="Unassembled WGS sequence"/>
</dbReference>
<organism evidence="1 2">
    <name type="scientific">bacterium (Candidatus Gribaldobacteria) CG10_big_fil_rev_8_21_14_0_10_37_21</name>
    <dbReference type="NCBI Taxonomy" id="2014275"/>
    <lineage>
        <taxon>Bacteria</taxon>
        <taxon>Candidatus Gribaldobacteria</taxon>
    </lineage>
</organism>
<proteinExistence type="predicted"/>
<evidence type="ECO:0000313" key="1">
    <source>
        <dbReference type="EMBL" id="PIR90267.1"/>
    </source>
</evidence>
<comment type="caution">
    <text evidence="1">The sequence shown here is derived from an EMBL/GenBank/DDBJ whole genome shotgun (WGS) entry which is preliminary data.</text>
</comment>
<gene>
    <name evidence="1" type="ORF">COU05_02525</name>
</gene>
<name>A0A2H0UU17_9BACT</name>
<dbReference type="AlphaFoldDB" id="A0A2H0UU17"/>
<reference evidence="2" key="1">
    <citation type="submission" date="2017-09" db="EMBL/GenBank/DDBJ databases">
        <title>Depth-based differentiation of microbial function through sediment-hosted aquifers and enrichment of novel symbionts in the deep terrestrial subsurface.</title>
        <authorList>
            <person name="Probst A.J."/>
            <person name="Ladd B."/>
            <person name="Jarett J.K."/>
            <person name="Geller-Mcgrath D.E."/>
            <person name="Sieber C.M.K."/>
            <person name="Emerson J.B."/>
            <person name="Anantharaman K."/>
            <person name="Thomas B.C."/>
            <person name="Malmstrom R."/>
            <person name="Stieglmeier M."/>
            <person name="Klingl A."/>
            <person name="Woyke T."/>
            <person name="Ryan C.M."/>
            <person name="Banfield J.F."/>
        </authorList>
    </citation>
    <scope>NUCLEOTIDE SEQUENCE [LARGE SCALE GENOMIC DNA]</scope>
</reference>
<accession>A0A2H0UU17</accession>
<protein>
    <submittedName>
        <fullName evidence="1">Uncharacterized protein</fullName>
    </submittedName>
</protein>
<sequence length="71" mass="8039">MPNHQKINMYMLGDNFALVGNMENILEKVRELSREIGQGIDFEHNGNKGVNTIVTLSSQSSLLLKEHLDKK</sequence>
<dbReference type="EMBL" id="PFAX01000029">
    <property type="protein sequence ID" value="PIR90267.1"/>
    <property type="molecule type" value="Genomic_DNA"/>
</dbReference>